<evidence type="ECO:0000313" key="2">
    <source>
        <dbReference type="Proteomes" id="UP001317779"/>
    </source>
</evidence>
<keyword evidence="2" id="KW-1185">Reference proteome</keyword>
<proteinExistence type="predicted"/>
<sequence length="287" mass="29941">MSAASTRVRQADGGWLLSRDLRDEPRLTSLRLAQHHIAAHRTWGVSAGLHVEPDAGRYSVGPGFAIDRCGRVAVLACATPIDPAGAGFAGGPAAVVLTVRGDGPAAKVRLREPGSLHPADIPLAVVDAGGAVREGDGDRQWLRRPGPARTLGGIVPRGAALLADQPFATPWGWRVHVDLTAHRLVSVPAVVATAAALPPRTVTGRVAGAVRSIPVAGTAIQVDTVTLAGFDIVVRHHLAREDLVAVLGAQADTRTAPDVRTVPMPIAWFAVQAADRPLVEQPLEESP</sequence>
<name>A0ABM8E1E1_9MICO</name>
<reference evidence="1 2" key="1">
    <citation type="submission" date="2022-12" db="EMBL/GenBank/DDBJ databases">
        <title>Microbacterium terricola strain KV-448 chromosome, complete genome.</title>
        <authorList>
            <person name="Oshima T."/>
            <person name="Moriya T."/>
            <person name="Bessho Y."/>
        </authorList>
    </citation>
    <scope>NUCLEOTIDE SEQUENCE [LARGE SCALE GENOMIC DNA]</scope>
    <source>
        <strain evidence="1 2">KV-448</strain>
    </source>
</reference>
<dbReference type="EMBL" id="AP027141">
    <property type="protein sequence ID" value="BDV31541.1"/>
    <property type="molecule type" value="Genomic_DNA"/>
</dbReference>
<dbReference type="Proteomes" id="UP001317779">
    <property type="component" value="Chromosome"/>
</dbReference>
<dbReference type="RefSeq" id="WP_263797869.1">
    <property type="nucleotide sequence ID" value="NZ_AP027141.1"/>
</dbReference>
<accession>A0ABM8E1E1</accession>
<organism evidence="1 2">
    <name type="scientific">Microbacterium terricola</name>
    <dbReference type="NCBI Taxonomy" id="344163"/>
    <lineage>
        <taxon>Bacteria</taxon>
        <taxon>Bacillati</taxon>
        <taxon>Actinomycetota</taxon>
        <taxon>Actinomycetes</taxon>
        <taxon>Micrococcales</taxon>
        <taxon>Microbacteriaceae</taxon>
        <taxon>Microbacterium</taxon>
    </lineage>
</organism>
<protein>
    <submittedName>
        <fullName evidence="1">Uncharacterized protein</fullName>
    </submittedName>
</protein>
<evidence type="ECO:0000313" key="1">
    <source>
        <dbReference type="EMBL" id="BDV31541.1"/>
    </source>
</evidence>
<gene>
    <name evidence="1" type="ORF">Microterr_22010</name>
</gene>